<dbReference type="OrthoDB" id="3252425at2759"/>
<dbReference type="InterPro" id="IPR012337">
    <property type="entry name" value="RNaseH-like_sf"/>
</dbReference>
<evidence type="ECO:0000256" key="3">
    <source>
        <dbReference type="ARBA" id="ARBA00022771"/>
    </source>
</evidence>
<dbReference type="GO" id="GO:0008270">
    <property type="term" value="F:zinc ion binding"/>
    <property type="evidence" value="ECO:0007669"/>
    <property type="project" value="UniProtKB-KW"/>
</dbReference>
<gene>
    <name evidence="8" type="ORF">EWM64_g7348</name>
</gene>
<keyword evidence="5" id="KW-0539">Nucleus</keyword>
<keyword evidence="4" id="KW-0862">Zinc</keyword>
<keyword evidence="9" id="KW-1185">Reference proteome</keyword>
<evidence type="ECO:0000313" key="8">
    <source>
        <dbReference type="EMBL" id="TFY76662.1"/>
    </source>
</evidence>
<dbReference type="PANTHER" id="PTHR46481:SF10">
    <property type="entry name" value="ZINC FINGER BED DOMAIN-CONTAINING PROTEIN 39"/>
    <property type="match status" value="1"/>
</dbReference>
<keyword evidence="3" id="KW-0863">Zinc-finger</keyword>
<dbReference type="PANTHER" id="PTHR46481">
    <property type="entry name" value="ZINC FINGER BED DOMAIN-CONTAINING PROTEIN 4"/>
    <property type="match status" value="1"/>
</dbReference>
<dbReference type="InterPro" id="IPR052035">
    <property type="entry name" value="ZnF_BED_domain_contain"/>
</dbReference>
<dbReference type="GO" id="GO:0046983">
    <property type="term" value="F:protein dimerization activity"/>
    <property type="evidence" value="ECO:0007669"/>
    <property type="project" value="InterPro"/>
</dbReference>
<evidence type="ECO:0000256" key="6">
    <source>
        <dbReference type="SAM" id="MobiDB-lite"/>
    </source>
</evidence>
<feature type="non-terminal residue" evidence="8">
    <location>
        <position position="1"/>
    </location>
</feature>
<evidence type="ECO:0000313" key="9">
    <source>
        <dbReference type="Proteomes" id="UP000298061"/>
    </source>
</evidence>
<proteinExistence type="predicted"/>
<dbReference type="Pfam" id="PF05699">
    <property type="entry name" value="Dimer_Tnp_hAT"/>
    <property type="match status" value="1"/>
</dbReference>
<protein>
    <recommendedName>
        <fullName evidence="7">HAT C-terminal dimerisation domain-containing protein</fullName>
    </recommendedName>
</protein>
<comment type="caution">
    <text evidence="8">The sequence shown here is derived from an EMBL/GenBank/DDBJ whole genome shotgun (WGS) entry which is preliminary data.</text>
</comment>
<dbReference type="InterPro" id="IPR008906">
    <property type="entry name" value="HATC_C_dom"/>
</dbReference>
<dbReference type="EMBL" id="SFCI01001137">
    <property type="protein sequence ID" value="TFY76662.1"/>
    <property type="molecule type" value="Genomic_DNA"/>
</dbReference>
<name>A0A4Y9ZPG1_9AGAM</name>
<dbReference type="SUPFAM" id="SSF53098">
    <property type="entry name" value="Ribonuclease H-like"/>
    <property type="match status" value="1"/>
</dbReference>
<keyword evidence="2" id="KW-0479">Metal-binding</keyword>
<evidence type="ECO:0000256" key="4">
    <source>
        <dbReference type="ARBA" id="ARBA00022833"/>
    </source>
</evidence>
<reference evidence="8 9" key="1">
    <citation type="submission" date="2019-02" db="EMBL/GenBank/DDBJ databases">
        <title>Genome sequencing of the rare red list fungi Hericium alpestre (H. flagellum).</title>
        <authorList>
            <person name="Buettner E."/>
            <person name="Kellner H."/>
        </authorList>
    </citation>
    <scope>NUCLEOTIDE SEQUENCE [LARGE SCALE GENOMIC DNA]</scope>
    <source>
        <strain evidence="8 9">DSM 108284</strain>
    </source>
</reference>
<dbReference type="AlphaFoldDB" id="A0A4Y9ZPG1"/>
<feature type="region of interest" description="Disordered" evidence="6">
    <location>
        <begin position="405"/>
        <end position="427"/>
    </location>
</feature>
<evidence type="ECO:0000259" key="7">
    <source>
        <dbReference type="Pfam" id="PF05699"/>
    </source>
</evidence>
<dbReference type="GO" id="GO:0005634">
    <property type="term" value="C:nucleus"/>
    <property type="evidence" value="ECO:0007669"/>
    <property type="project" value="UniProtKB-SubCell"/>
</dbReference>
<evidence type="ECO:0000256" key="2">
    <source>
        <dbReference type="ARBA" id="ARBA00022723"/>
    </source>
</evidence>
<evidence type="ECO:0000256" key="5">
    <source>
        <dbReference type="ARBA" id="ARBA00023242"/>
    </source>
</evidence>
<organism evidence="8 9">
    <name type="scientific">Hericium alpestre</name>
    <dbReference type="NCBI Taxonomy" id="135208"/>
    <lineage>
        <taxon>Eukaryota</taxon>
        <taxon>Fungi</taxon>
        <taxon>Dikarya</taxon>
        <taxon>Basidiomycota</taxon>
        <taxon>Agaricomycotina</taxon>
        <taxon>Agaricomycetes</taxon>
        <taxon>Russulales</taxon>
        <taxon>Hericiaceae</taxon>
        <taxon>Hericium</taxon>
    </lineage>
</organism>
<dbReference type="Proteomes" id="UP000298061">
    <property type="component" value="Unassembled WGS sequence"/>
</dbReference>
<evidence type="ECO:0000256" key="1">
    <source>
        <dbReference type="ARBA" id="ARBA00004123"/>
    </source>
</evidence>
<feature type="domain" description="HAT C-terminal dimerisation" evidence="7">
    <location>
        <begin position="448"/>
        <end position="528"/>
    </location>
</feature>
<comment type="subcellular location">
    <subcellularLocation>
        <location evidence="1">Nucleus</location>
    </subcellularLocation>
</comment>
<sequence length="569" mass="64794">VPTIEYIKDHKCHAFKCSAKGCRQTIRRYLDTGDAQSTRNMHKHVKKCWGEDVLYAAVQTRNSHSGLNLAKVFAQILEDFGISDKILSVTCDNASANDTMIRKLETLLLDFPGEMNHMRCFAHIVNLVAKSLLKQFYAKSKRGAPDSEAELMPKLEEIEDELEEEEMQARIEDAAESGEVEPESEDGLVDEVAEMSANEQKELAKNLCKIAFKTLHSTTILLPAWKSTLKDLGMKEQIILRDVSMRWNSTYDMVHFVLEHKRAMRAFVGDTKLGLDAFELTTQEWSIAQQLHDVLHILKDATSFFFRGTPNLVTVIPAMDHIDQHLTSDSLDTKFHPTIRASLNVAKRTLNRYYTMTDLSEVYRIAMVLHPQHKLTYFKNAKWEQEWIDTARDIVRDKFERSYASREVEGDEDGQPEAAHEENEATNTNIFDNLPALSAPMANDGHDELERYLSTDPEPIGDVLAWWSHPKHAADFPRLSRMALDYLSIPATSIAVERVFSHGHLLLTHVRNRLSAQTMRALLCLGDWSLLGLIKDSDVVKVASLSDVEDDEDPMEEYMMDLGWDSINL</sequence>
<accession>A0A4Y9ZPG1</accession>